<keyword evidence="3" id="KW-1185">Reference proteome</keyword>
<name>A0A653CCI5_CALMS</name>
<evidence type="ECO:0000313" key="3">
    <source>
        <dbReference type="Proteomes" id="UP000410492"/>
    </source>
</evidence>
<organism evidence="2 3">
    <name type="scientific">Callosobruchus maculatus</name>
    <name type="common">Southern cowpea weevil</name>
    <name type="synonym">Pulse bruchid</name>
    <dbReference type="NCBI Taxonomy" id="64391"/>
    <lineage>
        <taxon>Eukaryota</taxon>
        <taxon>Metazoa</taxon>
        <taxon>Ecdysozoa</taxon>
        <taxon>Arthropoda</taxon>
        <taxon>Hexapoda</taxon>
        <taxon>Insecta</taxon>
        <taxon>Pterygota</taxon>
        <taxon>Neoptera</taxon>
        <taxon>Endopterygota</taxon>
        <taxon>Coleoptera</taxon>
        <taxon>Polyphaga</taxon>
        <taxon>Cucujiformia</taxon>
        <taxon>Chrysomeloidea</taxon>
        <taxon>Chrysomelidae</taxon>
        <taxon>Bruchinae</taxon>
        <taxon>Bruchini</taxon>
        <taxon>Callosobruchus</taxon>
    </lineage>
</organism>
<proteinExistence type="predicted"/>
<reference evidence="2 3" key="1">
    <citation type="submission" date="2019-01" db="EMBL/GenBank/DDBJ databases">
        <authorList>
            <person name="Sayadi A."/>
        </authorList>
    </citation>
    <scope>NUCLEOTIDE SEQUENCE [LARGE SCALE GENOMIC DNA]</scope>
</reference>
<gene>
    <name evidence="2" type="ORF">CALMAC_LOCUS7881</name>
</gene>
<dbReference type="PROSITE" id="PS00028">
    <property type="entry name" value="ZINC_FINGER_C2H2_1"/>
    <property type="match status" value="1"/>
</dbReference>
<dbReference type="OrthoDB" id="7268531at2759"/>
<dbReference type="AlphaFoldDB" id="A0A653CCI5"/>
<feature type="domain" description="C2H2-type" evidence="1">
    <location>
        <begin position="398"/>
        <end position="419"/>
    </location>
</feature>
<evidence type="ECO:0000259" key="1">
    <source>
        <dbReference type="PROSITE" id="PS00028"/>
    </source>
</evidence>
<sequence length="448" mass="52350">MDEVTITCNASDFPKNSILRKCFLCLVDRKVLNLDVDVLNTILSNELYMNLEVLEPNLAEILPLMLAYYIKYWPGWQRSREYYSGKLHFKNWYDKFKQYIAIKINYAIRNGYPAELQSNTEAAREKLSKHVTRGSQTDYLGTKGMSPCSIVINCASSVVNTLVFTDSEENISVTIPLIPDNILIKKHPPLKWPEITMRDIVNWPFVTVKFISPEFCFERKNCGTYQRFLSFANMQFLPFKQEYIEEVSIIDEKTPRFCYTAKLLGRYVTEYINVLEMLGKATHQEINIIAILFDEFLKDIEELNMNNTMASNTSVVFNIGRNHYSRTKKITKGTSMTGMKSEVHYCETFIPKMETSLYYFNAVQDMNAADVSFVYLNEFKNKTRTNVLELYPQVIYQCDFCEQQWRTPMEMLLHLTQTHSMEPNFICPKCTKPLKVANLVQSRWKHEC</sequence>
<evidence type="ECO:0000313" key="2">
    <source>
        <dbReference type="EMBL" id="VEN45423.1"/>
    </source>
</evidence>
<dbReference type="InterPro" id="IPR013087">
    <property type="entry name" value="Znf_C2H2_type"/>
</dbReference>
<accession>A0A653CCI5</accession>
<dbReference type="Proteomes" id="UP000410492">
    <property type="component" value="Unassembled WGS sequence"/>
</dbReference>
<dbReference type="EMBL" id="CAACVG010007437">
    <property type="protein sequence ID" value="VEN45423.1"/>
    <property type="molecule type" value="Genomic_DNA"/>
</dbReference>
<protein>
    <recommendedName>
        <fullName evidence="1">C2H2-type domain-containing protein</fullName>
    </recommendedName>
</protein>